<dbReference type="Pfam" id="PF00651">
    <property type="entry name" value="BTB"/>
    <property type="match status" value="1"/>
</dbReference>
<evidence type="ECO:0000313" key="3">
    <source>
        <dbReference type="EMBL" id="CAH3172010.1"/>
    </source>
</evidence>
<organism evidence="3 4">
    <name type="scientific">Porites lobata</name>
    <dbReference type="NCBI Taxonomy" id="104759"/>
    <lineage>
        <taxon>Eukaryota</taxon>
        <taxon>Metazoa</taxon>
        <taxon>Cnidaria</taxon>
        <taxon>Anthozoa</taxon>
        <taxon>Hexacorallia</taxon>
        <taxon>Scleractinia</taxon>
        <taxon>Fungiina</taxon>
        <taxon>Poritidae</taxon>
        <taxon>Porites</taxon>
    </lineage>
</organism>
<comment type="caution">
    <text evidence="3">The sequence shown here is derived from an EMBL/GenBank/DDBJ whole genome shotgun (WGS) entry which is preliminary data.</text>
</comment>
<feature type="non-terminal residue" evidence="3">
    <location>
        <position position="266"/>
    </location>
</feature>
<protein>
    <recommendedName>
        <fullName evidence="2">BTB domain-containing protein</fullName>
    </recommendedName>
</protein>
<dbReference type="CDD" id="cd18186">
    <property type="entry name" value="BTB_POZ_ZBTB_KLHL-like"/>
    <property type="match status" value="1"/>
</dbReference>
<dbReference type="SMART" id="SM00225">
    <property type="entry name" value="BTB"/>
    <property type="match status" value="1"/>
</dbReference>
<sequence length="266" mass="31176">MASNIPEETISREGGSREPSAGEGQTKVKHRFSEPWEDSDLILVVEDEKFHVHRLILSMKSPVFKAMFKSQFKEATSKEIPLPDKKAGEVLDLLKLIYFKHVIQEPVEITMLNVEHLLKLSDEYEIKHVFEPCVSFVEKQPKLKQNVMKLRKMAAMYNLNSVLEGCEDLLQNLKLKTLGEIVDFKDLDRDTLQHFLEQRIERLEKFVDQLYPEYMAVLEYVMEKQPYDICNEHFIIKGKLKSNRRIDSEVIRGCQKCRQNISRSFQ</sequence>
<name>A0ABN8R3S1_9CNID</name>
<dbReference type="Gene3D" id="3.30.710.10">
    <property type="entry name" value="Potassium Channel Kv1.1, Chain A"/>
    <property type="match status" value="1"/>
</dbReference>
<dbReference type="PROSITE" id="PS50097">
    <property type="entry name" value="BTB"/>
    <property type="match status" value="1"/>
</dbReference>
<evidence type="ECO:0000259" key="2">
    <source>
        <dbReference type="PROSITE" id="PS50097"/>
    </source>
</evidence>
<dbReference type="EMBL" id="CALNXK010000169">
    <property type="protein sequence ID" value="CAH3172010.1"/>
    <property type="molecule type" value="Genomic_DNA"/>
</dbReference>
<keyword evidence="4" id="KW-1185">Reference proteome</keyword>
<feature type="domain" description="BTB" evidence="2">
    <location>
        <begin position="39"/>
        <end position="106"/>
    </location>
</feature>
<accession>A0ABN8R3S1</accession>
<proteinExistence type="predicted"/>
<dbReference type="PANTHER" id="PTHR22744">
    <property type="entry name" value="HELIX LOOP HELIX PROTEIN 21-RELATED"/>
    <property type="match status" value="1"/>
</dbReference>
<dbReference type="InterPro" id="IPR011333">
    <property type="entry name" value="SKP1/BTB/POZ_sf"/>
</dbReference>
<reference evidence="3 4" key="1">
    <citation type="submission" date="2022-05" db="EMBL/GenBank/DDBJ databases">
        <authorList>
            <consortium name="Genoscope - CEA"/>
            <person name="William W."/>
        </authorList>
    </citation>
    <scope>NUCLEOTIDE SEQUENCE [LARGE SCALE GENOMIC DNA]</scope>
</reference>
<dbReference type="Proteomes" id="UP001159405">
    <property type="component" value="Unassembled WGS sequence"/>
</dbReference>
<dbReference type="InterPro" id="IPR000210">
    <property type="entry name" value="BTB/POZ_dom"/>
</dbReference>
<evidence type="ECO:0000256" key="1">
    <source>
        <dbReference type="SAM" id="MobiDB-lite"/>
    </source>
</evidence>
<feature type="region of interest" description="Disordered" evidence="1">
    <location>
        <begin position="1"/>
        <end position="30"/>
    </location>
</feature>
<dbReference type="SUPFAM" id="SSF54695">
    <property type="entry name" value="POZ domain"/>
    <property type="match status" value="1"/>
</dbReference>
<dbReference type="PANTHER" id="PTHR22744:SF17">
    <property type="entry name" value="BTB DOMAIN-CONTAINING PROTEIN"/>
    <property type="match status" value="1"/>
</dbReference>
<gene>
    <name evidence="3" type="ORF">PLOB_00012287</name>
</gene>
<evidence type="ECO:0000313" key="4">
    <source>
        <dbReference type="Proteomes" id="UP001159405"/>
    </source>
</evidence>